<reference evidence="1" key="1">
    <citation type="submission" date="2020-01" db="EMBL/GenBank/DDBJ databases">
        <title>Muricauda ochracea sp. nov., isolated from a tidal flat of Garorim bay in Korea.</title>
        <authorList>
            <person name="Kim D."/>
            <person name="Yoo Y."/>
            <person name="Kim J.-J."/>
        </authorList>
    </citation>
    <scope>NUCLEOTIDE SEQUENCE</scope>
    <source>
        <strain evidence="1">JGD-17</strain>
    </source>
</reference>
<dbReference type="AlphaFoldDB" id="A0A964T9G9"/>
<dbReference type="Gene3D" id="1.10.150.240">
    <property type="entry name" value="Putative phosphatase, domain 2"/>
    <property type="match status" value="1"/>
</dbReference>
<dbReference type="InterPro" id="IPR023198">
    <property type="entry name" value="PGP-like_dom2"/>
</dbReference>
<dbReference type="InterPro" id="IPR006439">
    <property type="entry name" value="HAD-SF_hydro_IA"/>
</dbReference>
<organism evidence="1 2">
    <name type="scientific">Flagellimonas ochracea</name>
    <dbReference type="NCBI Taxonomy" id="2696472"/>
    <lineage>
        <taxon>Bacteria</taxon>
        <taxon>Pseudomonadati</taxon>
        <taxon>Bacteroidota</taxon>
        <taxon>Flavobacteriia</taxon>
        <taxon>Flavobacteriales</taxon>
        <taxon>Flavobacteriaceae</taxon>
        <taxon>Flagellimonas</taxon>
    </lineage>
</organism>
<sequence>MIKNIILDFGDVLINLDKTATARIMQRYGFTRVTPELDSLFKMYEKGQLETPAFLEQVAVHFPKAGMEDLKKAWNSILLDFPEHRLRFLEGLAEKNRHRLFLLSNTNALHMECVRQQMGRQQYNRFKNVFEGFYLSHEIGMRKPDREIFEFVLKKNNLVAAETLFVDDTLENTDAAIEVGIKTWHLKVGEEEVTQLDYFIG</sequence>
<gene>
    <name evidence="1" type="ORF">GTQ34_02075</name>
</gene>
<dbReference type="RefSeq" id="WP_166522100.1">
    <property type="nucleotide sequence ID" value="NZ_JAAABI010000001.1"/>
</dbReference>
<dbReference type="PANTHER" id="PTHR43611">
    <property type="entry name" value="ALPHA-D-GLUCOSE 1-PHOSPHATE PHOSPHATASE"/>
    <property type="match status" value="1"/>
</dbReference>
<dbReference type="Gene3D" id="3.40.50.1000">
    <property type="entry name" value="HAD superfamily/HAD-like"/>
    <property type="match status" value="1"/>
</dbReference>
<name>A0A964T9G9_9FLAO</name>
<dbReference type="EMBL" id="JAAABI010000001">
    <property type="protein sequence ID" value="NAY90694.1"/>
    <property type="molecule type" value="Genomic_DNA"/>
</dbReference>
<evidence type="ECO:0000313" key="2">
    <source>
        <dbReference type="Proteomes" id="UP000667650"/>
    </source>
</evidence>
<keyword evidence="2" id="KW-1185">Reference proteome</keyword>
<keyword evidence="1" id="KW-0378">Hydrolase</keyword>
<dbReference type="SFLD" id="SFLDG01129">
    <property type="entry name" value="C1.5:_HAD__Beta-PGM__Phosphata"/>
    <property type="match status" value="1"/>
</dbReference>
<dbReference type="NCBIfam" id="TIGR01509">
    <property type="entry name" value="HAD-SF-IA-v3"/>
    <property type="match status" value="1"/>
</dbReference>
<proteinExistence type="predicted"/>
<dbReference type="Proteomes" id="UP000667650">
    <property type="component" value="Unassembled WGS sequence"/>
</dbReference>
<dbReference type="SUPFAM" id="SSF56784">
    <property type="entry name" value="HAD-like"/>
    <property type="match status" value="1"/>
</dbReference>
<comment type="caution">
    <text evidence="1">The sequence shown here is derived from an EMBL/GenBank/DDBJ whole genome shotgun (WGS) entry which is preliminary data.</text>
</comment>
<dbReference type="SFLD" id="SFLDS00003">
    <property type="entry name" value="Haloacid_Dehalogenase"/>
    <property type="match status" value="1"/>
</dbReference>
<dbReference type="CDD" id="cd02603">
    <property type="entry name" value="HAD_sEH-N_like"/>
    <property type="match status" value="1"/>
</dbReference>
<dbReference type="GO" id="GO:0016787">
    <property type="term" value="F:hydrolase activity"/>
    <property type="evidence" value="ECO:0007669"/>
    <property type="project" value="UniProtKB-KW"/>
</dbReference>
<evidence type="ECO:0000313" key="1">
    <source>
        <dbReference type="EMBL" id="NAY90694.1"/>
    </source>
</evidence>
<dbReference type="PANTHER" id="PTHR43611:SF3">
    <property type="entry name" value="FLAVIN MONONUCLEOTIDE HYDROLASE 1, CHLOROPLATIC"/>
    <property type="match status" value="1"/>
</dbReference>
<dbReference type="InterPro" id="IPR023214">
    <property type="entry name" value="HAD_sf"/>
</dbReference>
<dbReference type="InterPro" id="IPR036412">
    <property type="entry name" value="HAD-like_sf"/>
</dbReference>
<accession>A0A964T9G9</accession>
<protein>
    <submittedName>
        <fullName evidence="1">HAD-IA family hydrolase</fullName>
    </submittedName>
</protein>
<dbReference type="Pfam" id="PF00702">
    <property type="entry name" value="Hydrolase"/>
    <property type="match status" value="1"/>
</dbReference>